<dbReference type="OrthoDB" id="2431938at2759"/>
<gene>
    <name evidence="8" type="ORF">B0I35DRAFT_354900</name>
</gene>
<keyword evidence="5" id="KW-0560">Oxidoreductase</keyword>
<proteinExistence type="inferred from homology"/>
<evidence type="ECO:0000256" key="2">
    <source>
        <dbReference type="ARBA" id="ARBA00007992"/>
    </source>
</evidence>
<comment type="cofactor">
    <cofactor evidence="1">
        <name>FAD</name>
        <dbReference type="ChEBI" id="CHEBI:57692"/>
    </cofactor>
</comment>
<feature type="domain" description="FAD-binding" evidence="7">
    <location>
        <begin position="6"/>
        <end position="335"/>
    </location>
</feature>
<dbReference type="PRINTS" id="PR00420">
    <property type="entry name" value="RNGMNOXGNASE"/>
</dbReference>
<keyword evidence="6" id="KW-0503">Monooxygenase</keyword>
<keyword evidence="9" id="KW-1185">Reference proteome</keyword>
<evidence type="ECO:0000256" key="6">
    <source>
        <dbReference type="ARBA" id="ARBA00023033"/>
    </source>
</evidence>
<name>A0A8K0WQ64_9HYPO</name>
<dbReference type="InterPro" id="IPR050562">
    <property type="entry name" value="FAD_mOase_fung"/>
</dbReference>
<sequence length="444" mass="49558">MSSPFKIIVVGAGPAGLVAAHALHHANIDFVLLERRNSIYEDVGASLVLEPQSIRVMSQLGLWDKLQKFGTEMMRLQVFTRDGHQFKNSSAIRTVNECHGSAPVAFHRADLLRVMYDALPSDSKPNILYNKHVDNIMQDEKGVTVNCRDGTSFHGAVVIGADGVHSQTRREMRRAVLQGNPGADWDDEYPFKATYRCLWSNFPLPSGVEPGIGGETNHQHRSIMTVYGKDRGWIFLYEKLPVPTKHRVTYTPEDIDAFAASFIDWPITNKLKVRDVFNRKTAGMANLEEGMLKHFSAGRVVLVGDACHKFTPNAGLGFNMGVQDVTALCNGIHAAVARDPARCPDLGVLKQVFEEYQNARSAIIARCLQLSSIVTRLQAWANTIYFVASRYILCWPFLEISFLRYVASRRIGGSLVLDYITGEEPLHGFVGWTHPIKPHPKEEA</sequence>
<dbReference type="EMBL" id="JAGPNK010000008">
    <property type="protein sequence ID" value="KAH7316935.1"/>
    <property type="molecule type" value="Genomic_DNA"/>
</dbReference>
<keyword evidence="4" id="KW-0274">FAD</keyword>
<evidence type="ECO:0000256" key="5">
    <source>
        <dbReference type="ARBA" id="ARBA00023002"/>
    </source>
</evidence>
<dbReference type="Pfam" id="PF01494">
    <property type="entry name" value="FAD_binding_3"/>
    <property type="match status" value="1"/>
</dbReference>
<evidence type="ECO:0000256" key="4">
    <source>
        <dbReference type="ARBA" id="ARBA00022827"/>
    </source>
</evidence>
<evidence type="ECO:0000259" key="7">
    <source>
        <dbReference type="Pfam" id="PF01494"/>
    </source>
</evidence>
<comment type="similarity">
    <text evidence="2">Belongs to the paxM FAD-dependent monooxygenase family.</text>
</comment>
<keyword evidence="3" id="KW-0285">Flavoprotein</keyword>
<dbReference type="GO" id="GO:0071949">
    <property type="term" value="F:FAD binding"/>
    <property type="evidence" value="ECO:0007669"/>
    <property type="project" value="InterPro"/>
</dbReference>
<accession>A0A8K0WQ64</accession>
<evidence type="ECO:0000256" key="1">
    <source>
        <dbReference type="ARBA" id="ARBA00001974"/>
    </source>
</evidence>
<protein>
    <submittedName>
        <fullName evidence="8">FAD binding domain-containing protein</fullName>
    </submittedName>
</protein>
<reference evidence="8" key="1">
    <citation type="journal article" date="2021" name="Nat. Commun.">
        <title>Genetic determinants of endophytism in the Arabidopsis root mycobiome.</title>
        <authorList>
            <person name="Mesny F."/>
            <person name="Miyauchi S."/>
            <person name="Thiergart T."/>
            <person name="Pickel B."/>
            <person name="Atanasova L."/>
            <person name="Karlsson M."/>
            <person name="Huettel B."/>
            <person name="Barry K.W."/>
            <person name="Haridas S."/>
            <person name="Chen C."/>
            <person name="Bauer D."/>
            <person name="Andreopoulos W."/>
            <person name="Pangilinan J."/>
            <person name="LaButti K."/>
            <person name="Riley R."/>
            <person name="Lipzen A."/>
            <person name="Clum A."/>
            <person name="Drula E."/>
            <person name="Henrissat B."/>
            <person name="Kohler A."/>
            <person name="Grigoriev I.V."/>
            <person name="Martin F.M."/>
            <person name="Hacquard S."/>
        </authorList>
    </citation>
    <scope>NUCLEOTIDE SEQUENCE</scope>
    <source>
        <strain evidence="8">MPI-CAGE-CH-0235</strain>
    </source>
</reference>
<comment type="caution">
    <text evidence="8">The sequence shown here is derived from an EMBL/GenBank/DDBJ whole genome shotgun (WGS) entry which is preliminary data.</text>
</comment>
<evidence type="ECO:0000313" key="9">
    <source>
        <dbReference type="Proteomes" id="UP000813444"/>
    </source>
</evidence>
<dbReference type="GO" id="GO:0004497">
    <property type="term" value="F:monooxygenase activity"/>
    <property type="evidence" value="ECO:0007669"/>
    <property type="project" value="UniProtKB-KW"/>
</dbReference>
<organism evidence="8 9">
    <name type="scientific">Stachybotrys elegans</name>
    <dbReference type="NCBI Taxonomy" id="80388"/>
    <lineage>
        <taxon>Eukaryota</taxon>
        <taxon>Fungi</taxon>
        <taxon>Dikarya</taxon>
        <taxon>Ascomycota</taxon>
        <taxon>Pezizomycotina</taxon>
        <taxon>Sordariomycetes</taxon>
        <taxon>Hypocreomycetidae</taxon>
        <taxon>Hypocreales</taxon>
        <taxon>Stachybotryaceae</taxon>
        <taxon>Stachybotrys</taxon>
    </lineage>
</organism>
<dbReference type="PANTHER" id="PTHR47356">
    <property type="entry name" value="FAD-DEPENDENT MONOOXYGENASE ASQG-RELATED"/>
    <property type="match status" value="1"/>
</dbReference>
<dbReference type="InterPro" id="IPR036188">
    <property type="entry name" value="FAD/NAD-bd_sf"/>
</dbReference>
<dbReference type="Proteomes" id="UP000813444">
    <property type="component" value="Unassembled WGS sequence"/>
</dbReference>
<dbReference type="InterPro" id="IPR002938">
    <property type="entry name" value="FAD-bd"/>
</dbReference>
<dbReference type="SUPFAM" id="SSF51905">
    <property type="entry name" value="FAD/NAD(P)-binding domain"/>
    <property type="match status" value="1"/>
</dbReference>
<dbReference type="Gene3D" id="3.50.50.60">
    <property type="entry name" value="FAD/NAD(P)-binding domain"/>
    <property type="match status" value="1"/>
</dbReference>
<dbReference type="AlphaFoldDB" id="A0A8K0WQ64"/>
<evidence type="ECO:0000256" key="3">
    <source>
        <dbReference type="ARBA" id="ARBA00022630"/>
    </source>
</evidence>
<dbReference type="PANTHER" id="PTHR47356:SF2">
    <property type="entry name" value="FAD-BINDING DOMAIN-CONTAINING PROTEIN-RELATED"/>
    <property type="match status" value="1"/>
</dbReference>
<evidence type="ECO:0000313" key="8">
    <source>
        <dbReference type="EMBL" id="KAH7316935.1"/>
    </source>
</evidence>